<accession>A0ABV6MBF6</accession>
<dbReference type="InterPro" id="IPR013154">
    <property type="entry name" value="ADH-like_N"/>
</dbReference>
<keyword evidence="9" id="KW-1185">Reference proteome</keyword>
<feature type="domain" description="Enoyl reductase (ER)" evidence="7">
    <location>
        <begin position="12"/>
        <end position="360"/>
    </location>
</feature>
<dbReference type="Proteomes" id="UP001589867">
    <property type="component" value="Unassembled WGS sequence"/>
</dbReference>
<dbReference type="InterPro" id="IPR020843">
    <property type="entry name" value="ER"/>
</dbReference>
<dbReference type="RefSeq" id="WP_377257549.1">
    <property type="nucleotide sequence ID" value="NZ_JBHLUH010000064.1"/>
</dbReference>
<dbReference type="SUPFAM" id="SSF51735">
    <property type="entry name" value="NAD(P)-binding Rossmann-fold domains"/>
    <property type="match status" value="1"/>
</dbReference>
<dbReference type="PANTHER" id="PTHR43880">
    <property type="entry name" value="ALCOHOL DEHYDROGENASE"/>
    <property type="match status" value="1"/>
</dbReference>
<dbReference type="InterPro" id="IPR013149">
    <property type="entry name" value="ADH-like_C"/>
</dbReference>
<dbReference type="Pfam" id="PF08240">
    <property type="entry name" value="ADH_N"/>
    <property type="match status" value="1"/>
</dbReference>
<keyword evidence="4" id="KW-0560">Oxidoreductase</keyword>
<dbReference type="SMART" id="SM00829">
    <property type="entry name" value="PKS_ER"/>
    <property type="match status" value="1"/>
</dbReference>
<dbReference type="InterPro" id="IPR036291">
    <property type="entry name" value="NAD(P)-bd_dom_sf"/>
</dbReference>
<evidence type="ECO:0000256" key="2">
    <source>
        <dbReference type="ARBA" id="ARBA00022723"/>
    </source>
</evidence>
<proteinExistence type="inferred from homology"/>
<dbReference type="PANTHER" id="PTHR43880:SF12">
    <property type="entry name" value="ALCOHOL DEHYDROGENASE CLASS-3"/>
    <property type="match status" value="1"/>
</dbReference>
<evidence type="ECO:0000256" key="3">
    <source>
        <dbReference type="ARBA" id="ARBA00022833"/>
    </source>
</evidence>
<dbReference type="InterPro" id="IPR002328">
    <property type="entry name" value="ADH_Zn_CS"/>
</dbReference>
<evidence type="ECO:0000256" key="6">
    <source>
        <dbReference type="RuleBase" id="RU361277"/>
    </source>
</evidence>
<dbReference type="SUPFAM" id="SSF50129">
    <property type="entry name" value="GroES-like"/>
    <property type="match status" value="1"/>
</dbReference>
<evidence type="ECO:0000256" key="5">
    <source>
        <dbReference type="ARBA" id="ARBA00023027"/>
    </source>
</evidence>
<gene>
    <name evidence="8" type="ORF">ACFFIA_30865</name>
</gene>
<evidence type="ECO:0000256" key="1">
    <source>
        <dbReference type="ARBA" id="ARBA00008072"/>
    </source>
</evidence>
<keyword evidence="3 6" id="KW-0862">Zinc</keyword>
<evidence type="ECO:0000256" key="4">
    <source>
        <dbReference type="ARBA" id="ARBA00023002"/>
    </source>
</evidence>
<dbReference type="InterPro" id="IPR011032">
    <property type="entry name" value="GroES-like_sf"/>
</dbReference>
<reference evidence="8 9" key="1">
    <citation type="submission" date="2024-09" db="EMBL/GenBank/DDBJ databases">
        <authorList>
            <person name="Sun Q."/>
            <person name="Mori K."/>
        </authorList>
    </citation>
    <scope>NUCLEOTIDE SEQUENCE [LARGE SCALE GENOMIC DNA]</scope>
    <source>
        <strain evidence="8 9">TBRC 3947</strain>
    </source>
</reference>
<evidence type="ECO:0000313" key="9">
    <source>
        <dbReference type="Proteomes" id="UP001589867"/>
    </source>
</evidence>
<keyword evidence="5" id="KW-0520">NAD</keyword>
<name>A0ABV6MBF6_9ACTN</name>
<comment type="cofactor">
    <cofactor evidence="6">
        <name>Zn(2+)</name>
        <dbReference type="ChEBI" id="CHEBI:29105"/>
    </cofactor>
</comment>
<dbReference type="PROSITE" id="PS00059">
    <property type="entry name" value="ADH_ZINC"/>
    <property type="match status" value="1"/>
</dbReference>
<dbReference type="EMBL" id="JBHLUH010000064">
    <property type="protein sequence ID" value="MFC0532062.1"/>
    <property type="molecule type" value="Genomic_DNA"/>
</dbReference>
<keyword evidence="2 6" id="KW-0479">Metal-binding</keyword>
<comment type="caution">
    <text evidence="8">The sequence shown here is derived from an EMBL/GenBank/DDBJ whole genome shotgun (WGS) entry which is preliminary data.</text>
</comment>
<comment type="similarity">
    <text evidence="1 6">Belongs to the zinc-containing alcohol dehydrogenase family.</text>
</comment>
<evidence type="ECO:0000259" key="7">
    <source>
        <dbReference type="SMART" id="SM00829"/>
    </source>
</evidence>
<dbReference type="Gene3D" id="3.40.50.720">
    <property type="entry name" value="NAD(P)-binding Rossmann-like Domain"/>
    <property type="match status" value="1"/>
</dbReference>
<sequence>MAHTAMAAVLRTVADPMCVEQITVADPGVGEVLVRTAVTGICGTDVHFADGRIPYPTPTVLGHEAAGTVELVGPGVTDISAGQRVIVCDQTFCGRCGNCLSGQMVYCTDPTTKQRQRQRLRIDDRHCRQYLGVSALADLMLVDAHNLVPIPDALPFEAAALLSCCLTTGLAAVFNIARPTPGGRVAVFGCGGVGLGAIQAARIAGAAQIIAVDPQPHRRALAAAIGATHAIDPTSDDPVAAVLAATGGAGVEAAVEAVGSPDTVAHAVAVLAPDGHATILGMSPAGADITLPARLLRQGRTITGTVMGSVRTRADIPRYADLALRGLLRTQELITSRRPLAEVNDAFADTRAHRGVRALITF</sequence>
<organism evidence="8 9">
    <name type="scientific">Phytohabitans kaempferiae</name>
    <dbReference type="NCBI Taxonomy" id="1620943"/>
    <lineage>
        <taxon>Bacteria</taxon>
        <taxon>Bacillati</taxon>
        <taxon>Actinomycetota</taxon>
        <taxon>Actinomycetes</taxon>
        <taxon>Micromonosporales</taxon>
        <taxon>Micromonosporaceae</taxon>
    </lineage>
</organism>
<evidence type="ECO:0000313" key="8">
    <source>
        <dbReference type="EMBL" id="MFC0532062.1"/>
    </source>
</evidence>
<protein>
    <submittedName>
        <fullName evidence="8">Zinc-binding dehydrogenase</fullName>
    </submittedName>
</protein>
<dbReference type="Gene3D" id="3.90.180.10">
    <property type="entry name" value="Medium-chain alcohol dehydrogenases, catalytic domain"/>
    <property type="match status" value="1"/>
</dbReference>
<dbReference type="Pfam" id="PF00107">
    <property type="entry name" value="ADH_zinc_N"/>
    <property type="match status" value="1"/>
</dbReference>